<organism evidence="3 4">
    <name type="scientific">Segetibacter aerophilus</name>
    <dbReference type="NCBI Taxonomy" id="670293"/>
    <lineage>
        <taxon>Bacteria</taxon>
        <taxon>Pseudomonadati</taxon>
        <taxon>Bacteroidota</taxon>
        <taxon>Chitinophagia</taxon>
        <taxon>Chitinophagales</taxon>
        <taxon>Chitinophagaceae</taxon>
        <taxon>Segetibacter</taxon>
    </lineage>
</organism>
<dbReference type="Proteomes" id="UP000321513">
    <property type="component" value="Unassembled WGS sequence"/>
</dbReference>
<reference evidence="3 4" key="1">
    <citation type="submission" date="2019-07" db="EMBL/GenBank/DDBJ databases">
        <title>Whole genome shotgun sequence of Segetibacter aerophilus NBRC 106135.</title>
        <authorList>
            <person name="Hosoyama A."/>
            <person name="Uohara A."/>
            <person name="Ohji S."/>
            <person name="Ichikawa N."/>
        </authorList>
    </citation>
    <scope>NUCLEOTIDE SEQUENCE [LARGE SCALE GENOMIC DNA]</scope>
    <source>
        <strain evidence="3 4">NBRC 106135</strain>
    </source>
</reference>
<protein>
    <submittedName>
        <fullName evidence="3">Glycosyl transferase</fullName>
    </submittedName>
</protein>
<keyword evidence="3" id="KW-0808">Transferase</keyword>
<dbReference type="OrthoDB" id="9792322at2"/>
<dbReference type="Pfam" id="PF13439">
    <property type="entry name" value="Glyco_transf_4"/>
    <property type="match status" value="1"/>
</dbReference>
<dbReference type="GO" id="GO:0016757">
    <property type="term" value="F:glycosyltransferase activity"/>
    <property type="evidence" value="ECO:0007669"/>
    <property type="project" value="InterPro"/>
</dbReference>
<evidence type="ECO:0000313" key="4">
    <source>
        <dbReference type="Proteomes" id="UP000321513"/>
    </source>
</evidence>
<dbReference type="PANTHER" id="PTHR45947:SF13">
    <property type="entry name" value="TRANSFERASE"/>
    <property type="match status" value="1"/>
</dbReference>
<name>A0A512BIE3_9BACT</name>
<sequence>MKILVVHCAYKYKGGEDTVVEEEIKLLLSQGHEVELLLFNNSGNELLKVLQLPFNITSYKRTKEVLKRFRPDVVHIHNLHFAASPSVFYAIKSSNIPFVNTLHNYRLLCPSGTLFDNGQLFLDSLKQPFPWNAIRKGVYKNSKMLTLWLAISIKLHQSIGTWNLCNKYIVLTNYAKQLLLNSKFKLNKDQIVVKPNFSTTPASKNSLRNNYFLFVGRLTIEKGVRILLHTFSQLDYEIRIAGDGPLKDEVINFSKRFPNIKFLGILEKQEVLNELQSCTALTFPSIWLEGMPLIIIEAFSSGTPVIASKMGAMEDMITSGINGFHFKPGDQEDLKSKVIDWFQSSEHVKSGFRRNAQKTYNDYFLPKNNADQLLGIYKSVMNHSN</sequence>
<dbReference type="AlphaFoldDB" id="A0A512BIE3"/>
<comment type="caution">
    <text evidence="3">The sequence shown here is derived from an EMBL/GenBank/DDBJ whole genome shotgun (WGS) entry which is preliminary data.</text>
</comment>
<dbReference type="Pfam" id="PF00534">
    <property type="entry name" value="Glycos_transf_1"/>
    <property type="match status" value="1"/>
</dbReference>
<feature type="domain" description="Glycosyl transferase family 1" evidence="1">
    <location>
        <begin position="207"/>
        <end position="356"/>
    </location>
</feature>
<evidence type="ECO:0000313" key="3">
    <source>
        <dbReference type="EMBL" id="GEO11749.1"/>
    </source>
</evidence>
<keyword evidence="4" id="KW-1185">Reference proteome</keyword>
<evidence type="ECO:0000259" key="1">
    <source>
        <dbReference type="Pfam" id="PF00534"/>
    </source>
</evidence>
<dbReference type="InterPro" id="IPR050194">
    <property type="entry name" value="Glycosyltransferase_grp1"/>
</dbReference>
<dbReference type="SUPFAM" id="SSF53756">
    <property type="entry name" value="UDP-Glycosyltransferase/glycogen phosphorylase"/>
    <property type="match status" value="1"/>
</dbReference>
<dbReference type="Gene3D" id="3.40.50.2000">
    <property type="entry name" value="Glycogen Phosphorylase B"/>
    <property type="match status" value="2"/>
</dbReference>
<dbReference type="InterPro" id="IPR001296">
    <property type="entry name" value="Glyco_trans_1"/>
</dbReference>
<dbReference type="RefSeq" id="WP_147205865.1">
    <property type="nucleotide sequence ID" value="NZ_BJYT01000028.1"/>
</dbReference>
<gene>
    <name evidence="3" type="ORF">SAE01_42450</name>
</gene>
<dbReference type="EMBL" id="BJYT01000028">
    <property type="protein sequence ID" value="GEO11749.1"/>
    <property type="molecule type" value="Genomic_DNA"/>
</dbReference>
<dbReference type="CDD" id="cd03801">
    <property type="entry name" value="GT4_PimA-like"/>
    <property type="match status" value="1"/>
</dbReference>
<feature type="domain" description="Glycosyltransferase subfamily 4-like N-terminal" evidence="2">
    <location>
        <begin position="14"/>
        <end position="196"/>
    </location>
</feature>
<evidence type="ECO:0000259" key="2">
    <source>
        <dbReference type="Pfam" id="PF13439"/>
    </source>
</evidence>
<dbReference type="InterPro" id="IPR028098">
    <property type="entry name" value="Glyco_trans_4-like_N"/>
</dbReference>
<dbReference type="PANTHER" id="PTHR45947">
    <property type="entry name" value="SULFOQUINOVOSYL TRANSFERASE SQD2"/>
    <property type="match status" value="1"/>
</dbReference>
<accession>A0A512BIE3</accession>
<proteinExistence type="predicted"/>